<comment type="caution">
    <text evidence="1">The sequence shown here is derived from an EMBL/GenBank/DDBJ whole genome shotgun (WGS) entry which is preliminary data.</text>
</comment>
<proteinExistence type="predicted"/>
<dbReference type="EMBL" id="QJSW01000004">
    <property type="protein sequence ID" value="PYE50258.1"/>
    <property type="molecule type" value="Genomic_DNA"/>
</dbReference>
<evidence type="ECO:0000313" key="1">
    <source>
        <dbReference type="EMBL" id="PYE50258.1"/>
    </source>
</evidence>
<dbReference type="Proteomes" id="UP000247790">
    <property type="component" value="Unassembled WGS sequence"/>
</dbReference>
<evidence type="ECO:0000313" key="2">
    <source>
        <dbReference type="Proteomes" id="UP000247790"/>
    </source>
</evidence>
<name>A0A2V4VCG1_PAEBA</name>
<dbReference type="AlphaFoldDB" id="A0A2V4VCG1"/>
<gene>
    <name evidence="1" type="ORF">DFQ00_104216</name>
</gene>
<reference evidence="1 2" key="1">
    <citation type="submission" date="2018-06" db="EMBL/GenBank/DDBJ databases">
        <title>Genomic Encyclopedia of Type Strains, Phase III (KMG-III): the genomes of soil and plant-associated and newly described type strains.</title>
        <authorList>
            <person name="Whitman W."/>
        </authorList>
    </citation>
    <scope>NUCLEOTIDE SEQUENCE [LARGE SCALE GENOMIC DNA]</scope>
    <source>
        <strain evidence="1 2">CECT 7022</strain>
    </source>
</reference>
<accession>A0A2V4VCG1</accession>
<organism evidence="1 2">
    <name type="scientific">Paenibacillus barcinonensis</name>
    <dbReference type="NCBI Taxonomy" id="198119"/>
    <lineage>
        <taxon>Bacteria</taxon>
        <taxon>Bacillati</taxon>
        <taxon>Bacillota</taxon>
        <taxon>Bacilli</taxon>
        <taxon>Bacillales</taxon>
        <taxon>Paenibacillaceae</taxon>
        <taxon>Paenibacillus</taxon>
    </lineage>
</organism>
<protein>
    <submittedName>
        <fullName evidence="1">Uncharacterized protein</fullName>
    </submittedName>
</protein>
<sequence>MVDSLKSKRYSMFRKRLHFVGKILFEYAWARKIRNSVTLRNCAWQIKTGLFFVFNETGFIKIAKERIDIG</sequence>